<accession>A0A1W9HRS7</accession>
<evidence type="ECO:0000313" key="2">
    <source>
        <dbReference type="EMBL" id="OQW50128.1"/>
    </source>
</evidence>
<gene>
    <name evidence="2" type="ORF">A4S15_00540</name>
</gene>
<keyword evidence="1" id="KW-0812">Transmembrane</keyword>
<proteinExistence type="predicted"/>
<dbReference type="Proteomes" id="UP000192872">
    <property type="component" value="Unassembled WGS sequence"/>
</dbReference>
<dbReference type="AlphaFoldDB" id="A0A1W9HRS7"/>
<dbReference type="RefSeq" id="WP_376800124.1">
    <property type="nucleotide sequence ID" value="NZ_DBNB01000016.1"/>
</dbReference>
<evidence type="ECO:0008006" key="4">
    <source>
        <dbReference type="Google" id="ProtNLM"/>
    </source>
</evidence>
<dbReference type="EMBL" id="LWDL01000026">
    <property type="protein sequence ID" value="OQW50128.1"/>
    <property type="molecule type" value="Genomic_DNA"/>
</dbReference>
<name>A0A1W9HRS7_9HYPH</name>
<reference evidence="2 3" key="1">
    <citation type="journal article" date="2017" name="Water Res.">
        <title>Comammox in drinking water systems.</title>
        <authorList>
            <person name="Wang Y."/>
            <person name="Ma L."/>
            <person name="Mao Y."/>
            <person name="Jiang X."/>
            <person name="Xia Y."/>
            <person name="Yu K."/>
            <person name="Li B."/>
            <person name="Zhang T."/>
        </authorList>
    </citation>
    <scope>NUCLEOTIDE SEQUENCE [LARGE SCALE GENOMIC DNA]</scope>
    <source>
        <strain evidence="2">SG_bin8</strain>
    </source>
</reference>
<dbReference type="STRING" id="1827387.A4S15_00540"/>
<keyword evidence="1" id="KW-0472">Membrane</keyword>
<evidence type="ECO:0000313" key="3">
    <source>
        <dbReference type="Proteomes" id="UP000192872"/>
    </source>
</evidence>
<protein>
    <recommendedName>
        <fullName evidence="4">DUF2125 domain-containing protein</fullName>
    </recommendedName>
</protein>
<feature type="transmembrane region" description="Helical" evidence="1">
    <location>
        <begin position="15"/>
        <end position="37"/>
    </location>
</feature>
<keyword evidence="1" id="KW-1133">Transmembrane helix</keyword>
<evidence type="ECO:0000256" key="1">
    <source>
        <dbReference type="SAM" id="Phobius"/>
    </source>
</evidence>
<dbReference type="Pfam" id="PF09898">
    <property type="entry name" value="DUF2125"/>
    <property type="match status" value="1"/>
</dbReference>
<dbReference type="InterPro" id="IPR018666">
    <property type="entry name" value="DUF2125"/>
</dbReference>
<comment type="caution">
    <text evidence="2">The sequence shown here is derived from an EMBL/GenBank/DDBJ whole genome shotgun (WGS) entry which is preliminary data.</text>
</comment>
<sequence>MTDIQQVSRQRRRGWVVWLCLAVAVVTGVWGGVWLTIRAEVERQLDQWLTAEAVLGREHHCPQRHIGGFPFRIDVVCRDAVLQMHTPNGMMIAQFGSLTVTALIYNPDHVIADFSAPLTIRQKDELLAFIDFQGGQASLTIHNQVLERLSVVLTRPSFARADNIRPEIASQMLELHARPSPVTEASKRDYDLAISLSGLGPAGIRPHQGADLSSAAVIRAVPSTAGEDSAGVLAAWARAGGLIDLVKLRLTRGGGILGINGKLGFNERGLAQGGFEAVVADSAALLNGLAIPGFGDLSLVFGPALTLVGRSGEIEGKRGTRVDVRVDNGQLSLGAVVIRAFPPVF</sequence>
<organism evidence="2 3">
    <name type="scientific">Candidatus Raskinella chloraquaticus</name>
    <dbReference type="NCBI Taxonomy" id="1951219"/>
    <lineage>
        <taxon>Bacteria</taxon>
        <taxon>Pseudomonadati</taxon>
        <taxon>Pseudomonadota</taxon>
        <taxon>Alphaproteobacteria</taxon>
        <taxon>Hyphomicrobiales</taxon>
        <taxon>Phreatobacteraceae</taxon>
        <taxon>Candidatus Raskinella</taxon>
    </lineage>
</organism>